<reference evidence="3 4" key="1">
    <citation type="submission" date="2017-04" db="EMBL/GenBank/DDBJ databases">
        <title>Genome Sequence of Marinobacter salarius strain SMR5 Isolated from a culture of the Diatom Skeletonema marinoi.</title>
        <authorList>
            <person name="Topel M."/>
            <person name="Pinder M.I.M."/>
            <person name="Johansson O.N."/>
            <person name="Kourtchenko O."/>
            <person name="Godhe A."/>
            <person name="Clarke A.K."/>
        </authorList>
    </citation>
    <scope>NUCLEOTIDE SEQUENCE [LARGE SCALE GENOMIC DNA]</scope>
    <source>
        <strain evidence="3 4">SMR5</strain>
    </source>
</reference>
<evidence type="ECO:0000256" key="1">
    <source>
        <dbReference type="SAM" id="MobiDB-lite"/>
    </source>
</evidence>
<keyword evidence="2" id="KW-0732">Signal</keyword>
<accession>A0A1W6K4W4</accession>
<gene>
    <name evidence="3" type="ORF">MARSALSMR5_00288</name>
</gene>
<evidence type="ECO:0000313" key="4">
    <source>
        <dbReference type="Proteomes" id="UP000193100"/>
    </source>
</evidence>
<proteinExistence type="predicted"/>
<protein>
    <submittedName>
        <fullName evidence="3">Uncharacterized protein</fullName>
    </submittedName>
</protein>
<feature type="signal peptide" evidence="2">
    <location>
        <begin position="1"/>
        <end position="27"/>
    </location>
</feature>
<evidence type="ECO:0000256" key="2">
    <source>
        <dbReference type="SAM" id="SignalP"/>
    </source>
</evidence>
<feature type="compositionally biased region" description="Low complexity" evidence="1">
    <location>
        <begin position="124"/>
        <end position="154"/>
    </location>
</feature>
<dbReference type="RefSeq" id="WP_085678317.1">
    <property type="nucleotide sequence ID" value="NZ_CP020931.1"/>
</dbReference>
<dbReference type="AlphaFoldDB" id="A0A1W6K4W4"/>
<organism evidence="3 4">
    <name type="scientific">Marinobacter salarius</name>
    <dbReference type="NCBI Taxonomy" id="1420917"/>
    <lineage>
        <taxon>Bacteria</taxon>
        <taxon>Pseudomonadati</taxon>
        <taxon>Pseudomonadota</taxon>
        <taxon>Gammaproteobacteria</taxon>
        <taxon>Pseudomonadales</taxon>
        <taxon>Marinobacteraceae</taxon>
        <taxon>Marinobacter</taxon>
    </lineage>
</organism>
<sequence>MKRHTHIRWLAPAMLGLLLATPALSWAQDDLDVTMRMVADDQELDDSFVQQLELPESVDAPAGANGFGDMQTDSGDFASDTREDMLDIESTLSEQSRESRDALGIELPGEIIQDEPELDLPGIEDPGLDLPGTGDTDLDLLNDNGLNLEETGQQ</sequence>
<dbReference type="STRING" id="1420917.AU15_05370"/>
<feature type="region of interest" description="Disordered" evidence="1">
    <location>
        <begin position="107"/>
        <end position="154"/>
    </location>
</feature>
<feature type="chain" id="PRO_5012800322" evidence="2">
    <location>
        <begin position="28"/>
        <end position="154"/>
    </location>
</feature>
<name>A0A1W6K4W4_9GAMM</name>
<dbReference type="Proteomes" id="UP000193100">
    <property type="component" value="Chromosome"/>
</dbReference>
<feature type="region of interest" description="Disordered" evidence="1">
    <location>
        <begin position="57"/>
        <end position="82"/>
    </location>
</feature>
<evidence type="ECO:0000313" key="3">
    <source>
        <dbReference type="EMBL" id="ARM82389.1"/>
    </source>
</evidence>
<dbReference type="EMBL" id="CP020931">
    <property type="protein sequence ID" value="ARM82389.1"/>
    <property type="molecule type" value="Genomic_DNA"/>
</dbReference>
<dbReference type="GeneID" id="77254293"/>